<comment type="caution">
    <text evidence="2">The sequence shown here is derived from an EMBL/GenBank/DDBJ whole genome shotgun (WGS) entry which is preliminary data.</text>
</comment>
<dbReference type="EMBL" id="JBHMFC010000010">
    <property type="protein sequence ID" value="MFB9055861.1"/>
    <property type="molecule type" value="Genomic_DNA"/>
</dbReference>
<accession>A0ABV5F8T6</accession>
<dbReference type="Proteomes" id="UP001589585">
    <property type="component" value="Unassembled WGS sequence"/>
</dbReference>
<evidence type="ECO:0000313" key="3">
    <source>
        <dbReference type="Proteomes" id="UP001589585"/>
    </source>
</evidence>
<keyword evidence="1" id="KW-0732">Signal</keyword>
<protein>
    <submittedName>
        <fullName evidence="2">Uncharacterized protein</fullName>
    </submittedName>
</protein>
<name>A0ABV5F8T6_9FLAO</name>
<evidence type="ECO:0000256" key="1">
    <source>
        <dbReference type="SAM" id="SignalP"/>
    </source>
</evidence>
<organism evidence="2 3">
    <name type="scientific">Mariniflexile ostreae</name>
    <dbReference type="NCBI Taxonomy" id="1520892"/>
    <lineage>
        <taxon>Bacteria</taxon>
        <taxon>Pseudomonadati</taxon>
        <taxon>Bacteroidota</taxon>
        <taxon>Flavobacteriia</taxon>
        <taxon>Flavobacteriales</taxon>
        <taxon>Flavobacteriaceae</taxon>
        <taxon>Mariniflexile</taxon>
    </lineage>
</organism>
<sequence>MKKTILTMAMGMISMLSFSQTYQLETIFSDKSTETYLSYWKVLESSHDVEMDSFSLWGHQLFFDDWANGAYEVEYFKGNSKETFKFLSAINQFTEKYKNTDKVVTQISGVRVKTIKQLGFKYTLVYNKDNQVVCKFKEKHWLEMLSKFILFCEKSNIIYK</sequence>
<dbReference type="RefSeq" id="WP_379860051.1">
    <property type="nucleotide sequence ID" value="NZ_JBHMFC010000010.1"/>
</dbReference>
<gene>
    <name evidence="2" type="ORF">ACFFU9_03815</name>
</gene>
<evidence type="ECO:0000313" key="2">
    <source>
        <dbReference type="EMBL" id="MFB9055861.1"/>
    </source>
</evidence>
<proteinExistence type="predicted"/>
<reference evidence="2 3" key="1">
    <citation type="submission" date="2024-09" db="EMBL/GenBank/DDBJ databases">
        <authorList>
            <person name="Sun Q."/>
            <person name="Mori K."/>
        </authorList>
    </citation>
    <scope>NUCLEOTIDE SEQUENCE [LARGE SCALE GENOMIC DNA]</scope>
    <source>
        <strain evidence="2 3">CECT 8622</strain>
    </source>
</reference>
<feature type="chain" id="PRO_5045925865" evidence="1">
    <location>
        <begin position="20"/>
        <end position="160"/>
    </location>
</feature>
<keyword evidence="3" id="KW-1185">Reference proteome</keyword>
<feature type="signal peptide" evidence="1">
    <location>
        <begin position="1"/>
        <end position="19"/>
    </location>
</feature>